<evidence type="ECO:0000313" key="1">
    <source>
        <dbReference type="EMBL" id="KAK4283021.1"/>
    </source>
</evidence>
<organism evidence="1 2">
    <name type="scientific">Acacia crassicarpa</name>
    <name type="common">northern wattle</name>
    <dbReference type="NCBI Taxonomy" id="499986"/>
    <lineage>
        <taxon>Eukaryota</taxon>
        <taxon>Viridiplantae</taxon>
        <taxon>Streptophyta</taxon>
        <taxon>Embryophyta</taxon>
        <taxon>Tracheophyta</taxon>
        <taxon>Spermatophyta</taxon>
        <taxon>Magnoliopsida</taxon>
        <taxon>eudicotyledons</taxon>
        <taxon>Gunneridae</taxon>
        <taxon>Pentapetalae</taxon>
        <taxon>rosids</taxon>
        <taxon>fabids</taxon>
        <taxon>Fabales</taxon>
        <taxon>Fabaceae</taxon>
        <taxon>Caesalpinioideae</taxon>
        <taxon>mimosoid clade</taxon>
        <taxon>Acacieae</taxon>
        <taxon>Acacia</taxon>
    </lineage>
</organism>
<reference evidence="1" key="1">
    <citation type="submission" date="2023-10" db="EMBL/GenBank/DDBJ databases">
        <title>Chromosome-level genome of the transformable northern wattle, Acacia crassicarpa.</title>
        <authorList>
            <person name="Massaro I."/>
            <person name="Sinha N.R."/>
            <person name="Poethig S."/>
            <person name="Leichty A.R."/>
        </authorList>
    </citation>
    <scope>NUCLEOTIDE SEQUENCE</scope>
    <source>
        <strain evidence="1">Acra3RX</strain>
        <tissue evidence="1">Leaf</tissue>
    </source>
</reference>
<dbReference type="PANTHER" id="PTHR33248">
    <property type="entry name" value="ZINC ION-BINDING PROTEIN"/>
    <property type="match status" value="1"/>
</dbReference>
<dbReference type="Proteomes" id="UP001293593">
    <property type="component" value="Unassembled WGS sequence"/>
</dbReference>
<proteinExistence type="predicted"/>
<gene>
    <name evidence="1" type="ORF">QN277_000024</name>
</gene>
<keyword evidence="2" id="KW-1185">Reference proteome</keyword>
<evidence type="ECO:0000313" key="2">
    <source>
        <dbReference type="Proteomes" id="UP001293593"/>
    </source>
</evidence>
<name>A0AAE1N6N1_9FABA</name>
<dbReference type="EMBL" id="JAWXYG010000001">
    <property type="protein sequence ID" value="KAK4283021.1"/>
    <property type="molecule type" value="Genomic_DNA"/>
</dbReference>
<evidence type="ECO:0008006" key="3">
    <source>
        <dbReference type="Google" id="ProtNLM"/>
    </source>
</evidence>
<accession>A0AAE1N6N1</accession>
<comment type="caution">
    <text evidence="1">The sequence shown here is derived from an EMBL/GenBank/DDBJ whole genome shotgun (WGS) entry which is preliminary data.</text>
</comment>
<dbReference type="AlphaFoldDB" id="A0AAE1N6N1"/>
<protein>
    <recommendedName>
        <fullName evidence="3">Zinc finger GRF-type domain-containing protein</fullName>
    </recommendedName>
</protein>
<sequence length="138" mass="16430">MQALRSEKSRGRFMELSSMSTIGGNEKQRRKVVFMRRPSREEQYEGSMQYCHHNLLAPWWTSWSDGNPGRRFYGFRNSYQDGGCRYFKWHDDGFGERENVVIKDLLNDINKLYKENKQLRRGNACGKLYEGLLHLKVR</sequence>